<dbReference type="Gene3D" id="3.10.450.50">
    <property type="match status" value="1"/>
</dbReference>
<dbReference type="SUPFAM" id="SSF54427">
    <property type="entry name" value="NTF2-like"/>
    <property type="match status" value="1"/>
</dbReference>
<evidence type="ECO:0000256" key="4">
    <source>
        <dbReference type="ARBA" id="ARBA00022448"/>
    </source>
</evidence>
<feature type="domain" description="TAP-C" evidence="16">
    <location>
        <begin position="522"/>
        <end position="576"/>
    </location>
</feature>
<dbReference type="Gene3D" id="3.30.70.330">
    <property type="match status" value="1"/>
</dbReference>
<dbReference type="PROSITE" id="PS51450">
    <property type="entry name" value="LRR"/>
    <property type="match status" value="1"/>
</dbReference>
<dbReference type="SUPFAM" id="SSF48371">
    <property type="entry name" value="ARM repeat"/>
    <property type="match status" value="1"/>
</dbReference>
<dbReference type="InterPro" id="IPR002075">
    <property type="entry name" value="NTF2_dom"/>
</dbReference>
<evidence type="ECO:0000256" key="6">
    <source>
        <dbReference type="ARBA" id="ARBA00022692"/>
    </source>
</evidence>
<dbReference type="GO" id="GO:0005741">
    <property type="term" value="C:mitochondrial outer membrane"/>
    <property type="evidence" value="ECO:0007669"/>
    <property type="project" value="UniProtKB-SubCell"/>
</dbReference>
<dbReference type="InterPro" id="IPR006911">
    <property type="entry name" value="ARM-rpt_dom"/>
</dbReference>
<dbReference type="SUPFAM" id="SSF54928">
    <property type="entry name" value="RNA-binding domain, RBD"/>
    <property type="match status" value="1"/>
</dbReference>
<dbReference type="InterPro" id="IPR018222">
    <property type="entry name" value="Nuclear_transport_factor_2_euk"/>
</dbReference>
<protein>
    <recommendedName>
        <fullName evidence="19">Armadillo repeat-containing domain-containing protein</fullName>
    </recommendedName>
</protein>
<feature type="compositionally biased region" description="Basic and acidic residues" evidence="14">
    <location>
        <begin position="43"/>
        <end position="54"/>
    </location>
</feature>
<evidence type="ECO:0000259" key="16">
    <source>
        <dbReference type="PROSITE" id="PS51281"/>
    </source>
</evidence>
<dbReference type="InterPro" id="IPR051303">
    <property type="entry name" value="Armcx_regulator"/>
</dbReference>
<dbReference type="FunFam" id="3.10.450.50:FF:000004">
    <property type="entry name" value="Nuclear RNA export factor 1"/>
    <property type="match status" value="1"/>
</dbReference>
<dbReference type="PANTHER" id="PTHR15712:SF9">
    <property type="entry name" value="ARMADILLO REPEAT-CONTAINING X-LINKED PROTEIN 2"/>
    <property type="match status" value="1"/>
</dbReference>
<feature type="compositionally biased region" description="Basic and acidic residues" evidence="14">
    <location>
        <begin position="22"/>
        <end position="35"/>
    </location>
</feature>
<dbReference type="InterPro" id="IPR011989">
    <property type="entry name" value="ARM-like"/>
</dbReference>
<reference evidence="17 18" key="1">
    <citation type="submission" date="2020-12" db="EMBL/GenBank/DDBJ databases">
        <title>De novo assembly of Tibetan sheep genome.</title>
        <authorList>
            <person name="Li X."/>
        </authorList>
    </citation>
    <scope>NUCLEOTIDE SEQUENCE [LARGE SCALE GENOMIC DNA]</scope>
    <source>
        <tissue evidence="17">Heart</tissue>
    </source>
</reference>
<evidence type="ECO:0000256" key="5">
    <source>
        <dbReference type="ARBA" id="ARBA00022614"/>
    </source>
</evidence>
<gene>
    <name evidence="17" type="ORF">JEQ12_020613</name>
</gene>
<dbReference type="SUPFAM" id="SSF46934">
    <property type="entry name" value="UBA-like"/>
    <property type="match status" value="1"/>
</dbReference>
<dbReference type="FunFam" id="1.10.8.10:FF:000018">
    <property type="entry name" value="Nuclear RNA export factor 1"/>
    <property type="match status" value="1"/>
</dbReference>
<dbReference type="InterPro" id="IPR001611">
    <property type="entry name" value="Leu-rich_rpt"/>
</dbReference>
<feature type="region of interest" description="Disordered" evidence="14">
    <location>
        <begin position="1097"/>
        <end position="1134"/>
    </location>
</feature>
<evidence type="ECO:0000256" key="11">
    <source>
        <dbReference type="ARBA" id="ARBA00023128"/>
    </source>
</evidence>
<keyword evidence="13" id="KW-0539">Nucleus</keyword>
<dbReference type="Pfam" id="PF09162">
    <property type="entry name" value="Tap-RNA_bind"/>
    <property type="match status" value="1"/>
</dbReference>
<comment type="similarity">
    <text evidence="3">Belongs to the NXF family.</text>
</comment>
<evidence type="ECO:0000313" key="18">
    <source>
        <dbReference type="Proteomes" id="UP000664991"/>
    </source>
</evidence>
<dbReference type="InterPro" id="IPR005637">
    <property type="entry name" value="TAP_C_dom"/>
</dbReference>
<evidence type="ECO:0000256" key="10">
    <source>
        <dbReference type="ARBA" id="ARBA00022989"/>
    </source>
</evidence>
<proteinExistence type="inferred from homology"/>
<dbReference type="EMBL" id="JAEMGP010000027">
    <property type="protein sequence ID" value="KAG5194252.1"/>
    <property type="molecule type" value="Genomic_DNA"/>
</dbReference>
<evidence type="ECO:0000259" key="15">
    <source>
        <dbReference type="PROSITE" id="PS50177"/>
    </source>
</evidence>
<evidence type="ECO:0000256" key="3">
    <source>
        <dbReference type="ARBA" id="ARBA00009285"/>
    </source>
</evidence>
<keyword evidence="5" id="KW-0433">Leucine-rich repeat</keyword>
<feature type="domain" description="NTF2" evidence="15">
    <location>
        <begin position="351"/>
        <end position="493"/>
    </location>
</feature>
<dbReference type="GO" id="GO:0005654">
    <property type="term" value="C:nucleoplasm"/>
    <property type="evidence" value="ECO:0007669"/>
    <property type="project" value="UniProtKB-SubCell"/>
</dbReference>
<dbReference type="Pfam" id="PF22602">
    <property type="entry name" value="NXF_NTF2"/>
    <property type="match status" value="1"/>
</dbReference>
<dbReference type="InterPro" id="IPR032710">
    <property type="entry name" value="NTF2-like_dom_sf"/>
</dbReference>
<keyword evidence="6" id="KW-0812">Transmembrane</keyword>
<evidence type="ECO:0000256" key="2">
    <source>
        <dbReference type="ARBA" id="ARBA00004642"/>
    </source>
</evidence>
<dbReference type="InterPro" id="IPR009060">
    <property type="entry name" value="UBA-like_sf"/>
</dbReference>
<dbReference type="GO" id="GO:0006406">
    <property type="term" value="P:mRNA export from nucleus"/>
    <property type="evidence" value="ECO:0007669"/>
    <property type="project" value="InterPro"/>
</dbReference>
<dbReference type="CDD" id="cd14342">
    <property type="entry name" value="UBA_TAP-C"/>
    <property type="match status" value="1"/>
</dbReference>
<evidence type="ECO:0008006" key="19">
    <source>
        <dbReference type="Google" id="ProtNLM"/>
    </source>
</evidence>
<name>A0A835ZGS6_SHEEP</name>
<dbReference type="Pfam" id="PF24048">
    <property type="entry name" value="LRR_NXF1-5"/>
    <property type="match status" value="1"/>
</dbReference>
<comment type="subcellular location">
    <subcellularLocation>
        <location evidence="1">Mitochondrion outer membrane</location>
        <topology evidence="1">Single-pass membrane protein</topology>
    </subcellularLocation>
    <subcellularLocation>
        <location evidence="2">Nucleus</location>
        <location evidence="2">Nucleoplasm</location>
    </subcellularLocation>
</comment>
<comment type="caution">
    <text evidence="17">The sequence shown here is derived from an EMBL/GenBank/DDBJ whole genome shotgun (WGS) entry which is preliminary data.</text>
</comment>
<evidence type="ECO:0000256" key="9">
    <source>
        <dbReference type="ARBA" id="ARBA00022816"/>
    </source>
</evidence>
<feature type="region of interest" description="Disordered" evidence="14">
    <location>
        <begin position="849"/>
        <end position="913"/>
    </location>
</feature>
<evidence type="ECO:0000256" key="7">
    <source>
        <dbReference type="ARBA" id="ARBA00022737"/>
    </source>
</evidence>
<dbReference type="SMART" id="SM00804">
    <property type="entry name" value="TAP_C"/>
    <property type="match status" value="1"/>
</dbReference>
<keyword evidence="10" id="KW-1133">Transmembrane helix</keyword>
<keyword evidence="7" id="KW-0677">Repeat</keyword>
<dbReference type="InterPro" id="IPR032675">
    <property type="entry name" value="LRR_dom_sf"/>
</dbReference>
<feature type="region of interest" description="Disordered" evidence="14">
    <location>
        <begin position="1"/>
        <end position="71"/>
    </location>
</feature>
<evidence type="ECO:0000256" key="14">
    <source>
        <dbReference type="SAM" id="MobiDB-lite"/>
    </source>
</evidence>
<organism evidence="17 18">
    <name type="scientific">Ovis aries</name>
    <name type="common">Sheep</name>
    <dbReference type="NCBI Taxonomy" id="9940"/>
    <lineage>
        <taxon>Eukaryota</taxon>
        <taxon>Metazoa</taxon>
        <taxon>Chordata</taxon>
        <taxon>Craniata</taxon>
        <taxon>Vertebrata</taxon>
        <taxon>Euteleostomi</taxon>
        <taxon>Mammalia</taxon>
        <taxon>Eutheria</taxon>
        <taxon>Laurasiatheria</taxon>
        <taxon>Artiodactyla</taxon>
        <taxon>Ruminantia</taxon>
        <taxon>Pecora</taxon>
        <taxon>Bovidae</taxon>
        <taxon>Caprinae</taxon>
        <taxon>Ovis</taxon>
    </lineage>
</organism>
<keyword evidence="4" id="KW-0813">Transport</keyword>
<dbReference type="InterPro" id="IPR012677">
    <property type="entry name" value="Nucleotide-bd_a/b_plait_sf"/>
</dbReference>
<accession>A0A835ZGS6</accession>
<dbReference type="InterPro" id="IPR015245">
    <property type="entry name" value="Tap_RNA-bd"/>
</dbReference>
<evidence type="ECO:0000256" key="13">
    <source>
        <dbReference type="ARBA" id="ARBA00023242"/>
    </source>
</evidence>
<dbReference type="Proteomes" id="UP000664991">
    <property type="component" value="Unassembled WGS sequence"/>
</dbReference>
<dbReference type="Gene3D" id="1.10.8.10">
    <property type="entry name" value="DNA helicase RuvA subunit, C-terminal domain"/>
    <property type="match status" value="1"/>
</dbReference>
<dbReference type="Gene3D" id="1.25.10.10">
    <property type="entry name" value="Leucine-rich Repeat Variant"/>
    <property type="match status" value="1"/>
</dbReference>
<dbReference type="Gene3D" id="3.80.10.10">
    <property type="entry name" value="Ribonuclease Inhibitor"/>
    <property type="match status" value="1"/>
</dbReference>
<keyword evidence="8" id="KW-1000">Mitochondrion outer membrane</keyword>
<dbReference type="SUPFAM" id="SSF52058">
    <property type="entry name" value="L domain-like"/>
    <property type="match status" value="1"/>
</dbReference>
<dbReference type="PANTHER" id="PTHR15712">
    <property type="entry name" value="ARMADILLO REPEAT CONTAINING PROTEIN"/>
    <property type="match status" value="1"/>
</dbReference>
<dbReference type="PROSITE" id="PS50177">
    <property type="entry name" value="NTF2_DOMAIN"/>
    <property type="match status" value="1"/>
</dbReference>
<evidence type="ECO:0000256" key="12">
    <source>
        <dbReference type="ARBA" id="ARBA00023136"/>
    </source>
</evidence>
<feature type="region of interest" description="Disordered" evidence="14">
    <location>
        <begin position="998"/>
        <end position="1062"/>
    </location>
</feature>
<keyword evidence="9" id="KW-0509">mRNA transport</keyword>
<dbReference type="InterPro" id="IPR016024">
    <property type="entry name" value="ARM-type_fold"/>
</dbReference>
<feature type="compositionally biased region" description="Acidic residues" evidence="14">
    <location>
        <begin position="1098"/>
        <end position="1118"/>
    </location>
</feature>
<evidence type="ECO:0000256" key="8">
    <source>
        <dbReference type="ARBA" id="ARBA00022787"/>
    </source>
</evidence>
<evidence type="ECO:0000313" key="17">
    <source>
        <dbReference type="EMBL" id="KAG5194252.1"/>
    </source>
</evidence>
<dbReference type="PROSITE" id="PS51281">
    <property type="entry name" value="TAP_C"/>
    <property type="match status" value="1"/>
</dbReference>
<keyword evidence="12" id="KW-0472">Membrane</keyword>
<dbReference type="GO" id="GO:0003723">
    <property type="term" value="F:RNA binding"/>
    <property type="evidence" value="ECO:0007669"/>
    <property type="project" value="InterPro"/>
</dbReference>
<dbReference type="Pfam" id="PF04826">
    <property type="entry name" value="Arm_2"/>
    <property type="match status" value="1"/>
</dbReference>
<evidence type="ECO:0000256" key="1">
    <source>
        <dbReference type="ARBA" id="ARBA00004572"/>
    </source>
</evidence>
<sequence length="1394" mass="152608">MGLKLSNVPQIRSELGYGTGLREYRGDDSSPKGRNEGWSSFQDHFDKRSPRYEDDGYETQPSHHCDDDGSMVMRNVHEGPKERHSPYSFQSNRRVRWHREGNIHVTVWGNGKPVMREMRENPQDGAQGSWFKVTFHYVKNGARFFVQKASTASALMDVSYKIYDEKNQKIPIFVNPSAVPYSVRNKLGPEKMEKLKLAFSKRFDVSQQSLDLQKLRFDPSMADSNLVGHDIEMILNRRNCMAAALQIIRKNFPELLSLNLSCNKLYHLDGLSDIVHMVPTIKILDLSKNELNSMWELNKMKGLKLEELWLQGNPLCDSFPDQSTYLRMARSYLHQLSLPVTLPVRRSPARYYLIYDSGNRSGLLSAYHHKACFSLTIPFHSEDLALSSLCAYFKNSRNMKKVKDPDLRVQQLKHTNSDIVRALCVLPQTQHDLSSFLVDMWFQTGTLLCFSVNGVFKEVEEGSQDCVRAFTRTFIITPASSSSLCIVNDELFVMEASPKNTQSAFSIPVPTPSTSSVATLSEEQQQMVQAFSTQSGMNCQWSQKCLQDNEWNYTRAGQVFCMFKDRPTHSMGLAGMAGASAPFLGPGQSVLTKAAQLVALAPVPSALGPGSSTPASTLWLSSACSTNPDSLIDFLSKGVELPVELSEYWAAPDTARRPVCAISSFQQALFGRILSSELWSMSSMFLIRLTWVKNGLGDENLISGRVFVKEVNSKFKSLVALDGFNRNTLLHLVARTVMITKQFTRLVLLCSQPQRNFEPELKCLTWTCTHPIWARLDQRINSSCIMSRVRDAGCVAAGIVIGASAWYCVYKYARGRNHMMKKRLAKPKTRAVAETGARARAGLRAGFTIDLGPGFSPPTPVRTGAEERAQDESSALDTAGAEAVVPAASRAETQSGAGNKAQETEGARLGPKAESVATVASAVAPPLWEAKAPSAAKPPAMVGAPKSAEAPGVAEAPRAPVVPHVVPVPTEASPPTEAVEASIPAMPTGAAATLGVAAPSGTAEAPGPSGSSRTAAAAKKATPGPHTGAIPKAGSATGAVLKGGAKGVTRSRTGGKGKGKKNKVEVDELGLGFRPGDGAAAAAAASANGGQAFLAEVPDSEEGESGWTDTESESDSEPETQQKGKGKRSVPMQKRPFPYEIDEILGVRDLRKVLALLQKSDDPFIQQVALLTLSNNANYSCNQDTIRKLGGLPIIANMINKTDPHIKEKALMAMNNLSENYENQGRLQIYMNKVMDDIMASNLNSAVQVVGLKFLTNMTITNDYQHLLVNSIANFFRLLSQGGGKIKVEILKILSNFAENPDMLKKLLSTQVPSSFSSLYNSYVESEILINALTLFEIIYDNLRAEVFNYREFNKGSLFYLCTASGVCVKKIRALADHHDLLVKVKVIKLVDKF</sequence>
<dbReference type="InterPro" id="IPR035979">
    <property type="entry name" value="RBD_domain_sf"/>
</dbReference>
<dbReference type="Pfam" id="PF03943">
    <property type="entry name" value="TAP_C"/>
    <property type="match status" value="1"/>
</dbReference>
<keyword evidence="11" id="KW-0496">Mitochondrion</keyword>
<dbReference type="InterPro" id="IPR057125">
    <property type="entry name" value="NXF1/2/3/5-like_LRR"/>
</dbReference>